<accession>A0A8J4DU14</accession>
<evidence type="ECO:0000313" key="2">
    <source>
        <dbReference type="Proteomes" id="UP000619260"/>
    </source>
</evidence>
<name>A0A8J4DU14_9ACTN</name>
<dbReference type="Proteomes" id="UP000619260">
    <property type="component" value="Unassembled WGS sequence"/>
</dbReference>
<sequence>MSTTPQREVPSLESAGLLGILAQHDAAIGKAGSDWTSTTLHMMFQTGFRHVGGGTTALDRGRFNAEELAVYDWWATDVQPKAKWHALFDRYFPSYKAIEYSAYRFGADYVTFDGTGVPKPDVVDLNLAVYPGGDNSGRDLAVSTAALKYFASHLEAIVPPNGEGVIGAAIRRLGGINPRPGGFAVAEEFRRKLVGTKGEAADVNAGMSKDVAALLETVRHTLLSMHAGLYEVIRLYDTAEEFNAMTTADLDGVMNETWSQIKALDTHGRYDRLDKGPA</sequence>
<comment type="caution">
    <text evidence="1">The sequence shown here is derived from an EMBL/GenBank/DDBJ whole genome shotgun (WGS) entry which is preliminary data.</text>
</comment>
<proteinExistence type="predicted"/>
<dbReference type="EMBL" id="BOPF01000035">
    <property type="protein sequence ID" value="GIJ50334.1"/>
    <property type="molecule type" value="Genomic_DNA"/>
</dbReference>
<protein>
    <submittedName>
        <fullName evidence="1">Uncharacterized protein</fullName>
    </submittedName>
</protein>
<organism evidence="1 2">
    <name type="scientific">Virgisporangium aliadipatigenens</name>
    <dbReference type="NCBI Taxonomy" id="741659"/>
    <lineage>
        <taxon>Bacteria</taxon>
        <taxon>Bacillati</taxon>
        <taxon>Actinomycetota</taxon>
        <taxon>Actinomycetes</taxon>
        <taxon>Micromonosporales</taxon>
        <taxon>Micromonosporaceae</taxon>
        <taxon>Virgisporangium</taxon>
    </lineage>
</organism>
<gene>
    <name evidence="1" type="ORF">Val02_72200</name>
</gene>
<evidence type="ECO:0000313" key="1">
    <source>
        <dbReference type="EMBL" id="GIJ50334.1"/>
    </source>
</evidence>
<keyword evidence="2" id="KW-1185">Reference proteome</keyword>
<dbReference type="RefSeq" id="WP_203903777.1">
    <property type="nucleotide sequence ID" value="NZ_BOPF01000035.1"/>
</dbReference>
<dbReference type="AlphaFoldDB" id="A0A8J4DU14"/>
<reference evidence="1" key="1">
    <citation type="submission" date="2021-01" db="EMBL/GenBank/DDBJ databases">
        <title>Whole genome shotgun sequence of Virgisporangium aliadipatigenens NBRC 105644.</title>
        <authorList>
            <person name="Komaki H."/>
            <person name="Tamura T."/>
        </authorList>
    </citation>
    <scope>NUCLEOTIDE SEQUENCE</scope>
    <source>
        <strain evidence="1">NBRC 105644</strain>
    </source>
</reference>